<gene>
    <name evidence="1" type="ORF">GCM10022386_12900</name>
</gene>
<comment type="caution">
    <text evidence="1">The sequence shown here is derived from an EMBL/GenBank/DDBJ whole genome shotgun (WGS) entry which is preliminary data.</text>
</comment>
<dbReference type="PANTHER" id="PTHR48098:SF6">
    <property type="entry name" value="FERRI-BACILLIBACTIN ESTERASE BESA"/>
    <property type="match status" value="1"/>
</dbReference>
<keyword evidence="1" id="KW-0378">Hydrolase</keyword>
<dbReference type="PANTHER" id="PTHR48098">
    <property type="entry name" value="ENTEROCHELIN ESTERASE-RELATED"/>
    <property type="match status" value="1"/>
</dbReference>
<reference evidence="2" key="1">
    <citation type="journal article" date="2019" name="Int. J. Syst. Evol. Microbiol.">
        <title>The Global Catalogue of Microorganisms (GCM) 10K type strain sequencing project: providing services to taxonomists for standard genome sequencing and annotation.</title>
        <authorList>
            <consortium name="The Broad Institute Genomics Platform"/>
            <consortium name="The Broad Institute Genome Sequencing Center for Infectious Disease"/>
            <person name="Wu L."/>
            <person name="Ma J."/>
        </authorList>
    </citation>
    <scope>NUCLEOTIDE SEQUENCE [LARGE SCALE GENOMIC DNA]</scope>
    <source>
        <strain evidence="2">JCM 17064</strain>
    </source>
</reference>
<dbReference type="InterPro" id="IPR000801">
    <property type="entry name" value="Esterase-like"/>
</dbReference>
<dbReference type="GO" id="GO:0016787">
    <property type="term" value="F:hydrolase activity"/>
    <property type="evidence" value="ECO:0007669"/>
    <property type="project" value="UniProtKB-KW"/>
</dbReference>
<protein>
    <submittedName>
        <fullName evidence="1">Alpha/beta hydrolase-fold protein</fullName>
    </submittedName>
</protein>
<name>A0ABP7TSD6_9FLAO</name>
<dbReference type="EMBL" id="BAABCR010000014">
    <property type="protein sequence ID" value="GAA4030408.1"/>
    <property type="molecule type" value="Genomic_DNA"/>
</dbReference>
<dbReference type="SUPFAM" id="SSF53474">
    <property type="entry name" value="alpha/beta-Hydrolases"/>
    <property type="match status" value="1"/>
</dbReference>
<dbReference type="Gene3D" id="3.40.50.1820">
    <property type="entry name" value="alpha/beta hydrolase"/>
    <property type="match status" value="1"/>
</dbReference>
<dbReference type="InterPro" id="IPR050583">
    <property type="entry name" value="Mycobacterial_A85_antigen"/>
</dbReference>
<dbReference type="Proteomes" id="UP001500968">
    <property type="component" value="Unassembled WGS sequence"/>
</dbReference>
<accession>A0ABP7TSD6</accession>
<keyword evidence="2" id="KW-1185">Reference proteome</keyword>
<dbReference type="Pfam" id="PF00756">
    <property type="entry name" value="Esterase"/>
    <property type="match status" value="1"/>
</dbReference>
<evidence type="ECO:0000313" key="2">
    <source>
        <dbReference type="Proteomes" id="UP001500968"/>
    </source>
</evidence>
<dbReference type="RefSeq" id="WP_324691584.1">
    <property type="nucleotide sequence ID" value="NZ_BAABCR010000014.1"/>
</dbReference>
<organism evidence="1 2">
    <name type="scientific">Flavobacterium cheonhonense</name>
    <dbReference type="NCBI Taxonomy" id="706185"/>
    <lineage>
        <taxon>Bacteria</taxon>
        <taxon>Pseudomonadati</taxon>
        <taxon>Bacteroidota</taxon>
        <taxon>Flavobacteriia</taxon>
        <taxon>Flavobacteriales</taxon>
        <taxon>Flavobacteriaceae</taxon>
        <taxon>Flavobacterium</taxon>
    </lineage>
</organism>
<dbReference type="InterPro" id="IPR029058">
    <property type="entry name" value="AB_hydrolase_fold"/>
</dbReference>
<proteinExistence type="predicted"/>
<evidence type="ECO:0000313" key="1">
    <source>
        <dbReference type="EMBL" id="GAA4030408.1"/>
    </source>
</evidence>
<sequence length="305" mass="34945">MKTTFSLLLLVVHSWIQAQELKVSSGFVQRFENFKSAFVDARNIDVWLPKGYNTAEKYAVIYMHDGQMLFDANTTWNKQAWEVDEVAGKLNAEGKVKKFIVVGIWNIAAKRHPEYFPQKPYESLTAVQKDTVTAQLQKAGRTKEVFKPYSDLYLKFLVTELKPFIDKRFATAPDKDNTFIAGSSMGGLISLYAICEYPQVFGAAACISTHWPGIFAVENNPIPDAFYAYMRKQLPDPKTHRIYFDYGDQTLDALYPPLQKRADAVMTEKGFTAAHWTTLFFPGKNHSEEAWSERLHIPMEFLLRK</sequence>